<evidence type="ECO:0000256" key="4">
    <source>
        <dbReference type="ARBA" id="ARBA00022692"/>
    </source>
</evidence>
<evidence type="ECO:0000259" key="10">
    <source>
        <dbReference type="Pfam" id="PF21082"/>
    </source>
</evidence>
<dbReference type="Pfam" id="PF21088">
    <property type="entry name" value="MS_channel_1st"/>
    <property type="match status" value="1"/>
</dbReference>
<dbReference type="EMBL" id="JACRSY010000019">
    <property type="protein sequence ID" value="MBC8580288.1"/>
    <property type="molecule type" value="Genomic_DNA"/>
</dbReference>
<keyword evidence="4 8" id="KW-0812">Transmembrane</keyword>
<dbReference type="InterPro" id="IPR049278">
    <property type="entry name" value="MS_channel_C"/>
</dbReference>
<dbReference type="SUPFAM" id="SSF50182">
    <property type="entry name" value="Sm-like ribonucleoproteins"/>
    <property type="match status" value="1"/>
</dbReference>
<comment type="subcellular location">
    <subcellularLocation>
        <location evidence="1">Cell membrane</location>
        <topology evidence="1">Multi-pass membrane protein</topology>
    </subcellularLocation>
</comment>
<keyword evidence="13" id="KW-1185">Reference proteome</keyword>
<evidence type="ECO:0000259" key="11">
    <source>
        <dbReference type="Pfam" id="PF21088"/>
    </source>
</evidence>
<feature type="transmembrane region" description="Helical" evidence="8">
    <location>
        <begin position="183"/>
        <end position="201"/>
    </location>
</feature>
<evidence type="ECO:0000313" key="13">
    <source>
        <dbReference type="Proteomes" id="UP000655830"/>
    </source>
</evidence>
<keyword evidence="5 8" id="KW-1133">Transmembrane helix</keyword>
<dbReference type="GO" id="GO:0005886">
    <property type="term" value="C:plasma membrane"/>
    <property type="evidence" value="ECO:0007669"/>
    <property type="project" value="UniProtKB-SubCell"/>
</dbReference>
<dbReference type="Proteomes" id="UP000655830">
    <property type="component" value="Unassembled WGS sequence"/>
</dbReference>
<dbReference type="PANTHER" id="PTHR43634">
    <property type="entry name" value="OW CONDUCTANCE MECHANOSENSITIVE CHANNEL"/>
    <property type="match status" value="1"/>
</dbReference>
<feature type="domain" description="Mechanosensitive ion channel MscS C-terminal" evidence="10">
    <location>
        <begin position="277"/>
        <end position="358"/>
    </location>
</feature>
<dbReference type="InterPro" id="IPR010920">
    <property type="entry name" value="LSM_dom_sf"/>
</dbReference>
<organism evidence="12 13">
    <name type="scientific">Zhenhengia yiwuensis</name>
    <dbReference type="NCBI Taxonomy" id="2763666"/>
    <lineage>
        <taxon>Bacteria</taxon>
        <taxon>Bacillati</taxon>
        <taxon>Bacillota</taxon>
        <taxon>Clostridia</taxon>
        <taxon>Lachnospirales</taxon>
        <taxon>Lachnospiraceae</taxon>
        <taxon>Zhenhengia</taxon>
    </lineage>
</organism>
<gene>
    <name evidence="12" type="ORF">H8718_12200</name>
</gene>
<feature type="transmembrane region" description="Helical" evidence="8">
    <location>
        <begin position="154"/>
        <end position="177"/>
    </location>
</feature>
<protein>
    <submittedName>
        <fullName evidence="12">Mechanosensitive ion channel family protein</fullName>
    </submittedName>
</protein>
<comment type="similarity">
    <text evidence="2">Belongs to the MscS (TC 1.A.23) family.</text>
</comment>
<evidence type="ECO:0000256" key="5">
    <source>
        <dbReference type="ARBA" id="ARBA00022989"/>
    </source>
</evidence>
<dbReference type="InterPro" id="IPR045042">
    <property type="entry name" value="YnaI-like"/>
</dbReference>
<accession>A0A926EHB9</accession>
<keyword evidence="7" id="KW-0175">Coiled coil</keyword>
<name>A0A926EHB9_9FIRM</name>
<comment type="caution">
    <text evidence="12">The sequence shown here is derived from an EMBL/GenBank/DDBJ whole genome shotgun (WGS) entry which is preliminary data.</text>
</comment>
<dbReference type="InterPro" id="IPR011066">
    <property type="entry name" value="MscS_channel_C_sf"/>
</dbReference>
<dbReference type="Pfam" id="PF21082">
    <property type="entry name" value="MS_channel_3rd"/>
    <property type="match status" value="1"/>
</dbReference>
<sequence>MNLSDLLKVSAGYRFYIQLGLALFTFIFFIILSKTLRKATLKFFGHFSNKIPNFLDELTTALSKPLDYWWILTGLYVGLLISPFVYYPHFKQSELIINENLVINLALIPYSFVNLGYTVCFILLLTWGAYNCVDIYEQILVNIGSKFTLLDHSLLIRFTSRIIKLMIIIIGSALIIVQFDINIAGIFTGVGLGGVAFTFVAKDTLTNIMSGVVLMIDRPFTIGDWIECGSIEGIIEDVSFRSTRIRTFEQGLVIVPNATLSNDNILNWSTMPKRRAKFTLGVTYDTSKEQLENFITQIKETLEQMEEIEKNTYLVYFKDFGDYSLNIEIMYYTFQTGLKDYTALKEVINLKIMDLASQLHVEMAFPTQTIKMQP</sequence>
<evidence type="ECO:0000256" key="7">
    <source>
        <dbReference type="SAM" id="Coils"/>
    </source>
</evidence>
<evidence type="ECO:0000259" key="9">
    <source>
        <dbReference type="Pfam" id="PF00924"/>
    </source>
</evidence>
<dbReference type="SUPFAM" id="SSF82689">
    <property type="entry name" value="Mechanosensitive channel protein MscS (YggB), C-terminal domain"/>
    <property type="match status" value="1"/>
</dbReference>
<keyword evidence="3" id="KW-1003">Cell membrane</keyword>
<feature type="domain" description="Mechanosensitive ion channel MscS" evidence="9">
    <location>
        <begin position="203"/>
        <end position="269"/>
    </location>
</feature>
<dbReference type="RefSeq" id="WP_177669815.1">
    <property type="nucleotide sequence ID" value="NZ_JACRSY010000019.1"/>
</dbReference>
<feature type="domain" description="Mechanosensitive ion channel transmembrane helices 2/3" evidence="11">
    <location>
        <begin position="162"/>
        <end position="202"/>
    </location>
</feature>
<evidence type="ECO:0000256" key="1">
    <source>
        <dbReference type="ARBA" id="ARBA00004651"/>
    </source>
</evidence>
<evidence type="ECO:0000256" key="8">
    <source>
        <dbReference type="SAM" id="Phobius"/>
    </source>
</evidence>
<dbReference type="PANTHER" id="PTHR43634:SF2">
    <property type="entry name" value="LOW CONDUCTANCE MECHANOSENSITIVE CHANNEL YNAI"/>
    <property type="match status" value="1"/>
</dbReference>
<dbReference type="AlphaFoldDB" id="A0A926EHB9"/>
<feature type="transmembrane region" description="Helical" evidence="8">
    <location>
        <begin position="15"/>
        <end position="32"/>
    </location>
</feature>
<keyword evidence="6 8" id="KW-0472">Membrane</keyword>
<dbReference type="InterPro" id="IPR023408">
    <property type="entry name" value="MscS_beta-dom_sf"/>
</dbReference>
<proteinExistence type="inferred from homology"/>
<dbReference type="Pfam" id="PF00924">
    <property type="entry name" value="MS_channel_2nd"/>
    <property type="match status" value="1"/>
</dbReference>
<evidence type="ECO:0000256" key="2">
    <source>
        <dbReference type="ARBA" id="ARBA00008017"/>
    </source>
</evidence>
<evidence type="ECO:0000256" key="3">
    <source>
        <dbReference type="ARBA" id="ARBA00022475"/>
    </source>
</evidence>
<dbReference type="Gene3D" id="1.10.287.1260">
    <property type="match status" value="1"/>
</dbReference>
<feature type="transmembrane region" description="Helical" evidence="8">
    <location>
        <begin position="68"/>
        <end position="87"/>
    </location>
</feature>
<evidence type="ECO:0000256" key="6">
    <source>
        <dbReference type="ARBA" id="ARBA00023136"/>
    </source>
</evidence>
<dbReference type="InterPro" id="IPR006685">
    <property type="entry name" value="MscS_channel_2nd"/>
</dbReference>
<feature type="transmembrane region" description="Helical" evidence="8">
    <location>
        <begin position="107"/>
        <end position="133"/>
    </location>
</feature>
<dbReference type="GO" id="GO:0055085">
    <property type="term" value="P:transmembrane transport"/>
    <property type="evidence" value="ECO:0007669"/>
    <property type="project" value="InterPro"/>
</dbReference>
<dbReference type="Gene3D" id="2.30.30.60">
    <property type="match status" value="1"/>
</dbReference>
<evidence type="ECO:0000313" key="12">
    <source>
        <dbReference type="EMBL" id="MBC8580288.1"/>
    </source>
</evidence>
<reference evidence="12" key="1">
    <citation type="submission" date="2020-08" db="EMBL/GenBank/DDBJ databases">
        <title>Genome public.</title>
        <authorList>
            <person name="Liu C."/>
            <person name="Sun Q."/>
        </authorList>
    </citation>
    <scope>NUCLEOTIDE SEQUENCE</scope>
    <source>
        <strain evidence="12">NSJ-12</strain>
    </source>
</reference>
<feature type="coiled-coil region" evidence="7">
    <location>
        <begin position="284"/>
        <end position="311"/>
    </location>
</feature>
<dbReference type="InterPro" id="IPR049142">
    <property type="entry name" value="MS_channel_1st"/>
</dbReference>
<dbReference type="Gene3D" id="3.30.70.100">
    <property type="match status" value="1"/>
</dbReference>